<comment type="caution">
    <text evidence="4">The sequence shown here is derived from an EMBL/GenBank/DDBJ whole genome shotgun (WGS) entry which is preliminary data.</text>
</comment>
<feature type="domain" description="GFO/IDH/MocA-like oxidoreductase" evidence="3">
    <location>
        <begin position="164"/>
        <end position="242"/>
    </location>
</feature>
<dbReference type="InterPro" id="IPR055170">
    <property type="entry name" value="GFO_IDH_MocA-like_dom"/>
</dbReference>
<reference evidence="4 5" key="1">
    <citation type="submission" date="2019-07" db="EMBL/GenBank/DDBJ databases">
        <title>R&amp;d 2014.</title>
        <authorList>
            <person name="Klenk H.-P."/>
        </authorList>
    </citation>
    <scope>NUCLEOTIDE SEQUENCE [LARGE SCALE GENOMIC DNA]</scope>
    <source>
        <strain evidence="4 5">DSM 43194</strain>
    </source>
</reference>
<dbReference type="OrthoDB" id="3815872at2"/>
<dbReference type="Pfam" id="PF22725">
    <property type="entry name" value="GFO_IDH_MocA_C3"/>
    <property type="match status" value="1"/>
</dbReference>
<dbReference type="Gene3D" id="3.30.360.10">
    <property type="entry name" value="Dihydrodipicolinate Reductase, domain 2"/>
    <property type="match status" value="1"/>
</dbReference>
<dbReference type="Pfam" id="PF01408">
    <property type="entry name" value="GFO_IDH_MocA"/>
    <property type="match status" value="1"/>
</dbReference>
<dbReference type="SUPFAM" id="SSF51735">
    <property type="entry name" value="NAD(P)-binding Rossmann-fold domains"/>
    <property type="match status" value="1"/>
</dbReference>
<evidence type="ECO:0000259" key="2">
    <source>
        <dbReference type="Pfam" id="PF01408"/>
    </source>
</evidence>
<gene>
    <name evidence="4" type="ORF">JD82_03294</name>
</gene>
<dbReference type="Gene3D" id="3.40.50.720">
    <property type="entry name" value="NAD(P)-binding Rossmann-like Domain"/>
    <property type="match status" value="1"/>
</dbReference>
<dbReference type="InterPro" id="IPR036291">
    <property type="entry name" value="NAD(P)-bd_dom_sf"/>
</dbReference>
<proteinExistence type="predicted"/>
<evidence type="ECO:0000313" key="5">
    <source>
        <dbReference type="Proteomes" id="UP000317303"/>
    </source>
</evidence>
<protein>
    <submittedName>
        <fullName evidence="4">Putative dehydrogenase</fullName>
    </submittedName>
</protein>
<dbReference type="EMBL" id="VLJV01000001">
    <property type="protein sequence ID" value="TWH21430.1"/>
    <property type="molecule type" value="Genomic_DNA"/>
</dbReference>
<dbReference type="AlphaFoldDB" id="A0A660CD06"/>
<name>A0A660CD06_9PSEU</name>
<dbReference type="RefSeq" id="WP_030533584.1">
    <property type="nucleotide sequence ID" value="NZ_JOIJ01000016.1"/>
</dbReference>
<dbReference type="GO" id="GO:0016491">
    <property type="term" value="F:oxidoreductase activity"/>
    <property type="evidence" value="ECO:0007669"/>
    <property type="project" value="UniProtKB-KW"/>
</dbReference>
<dbReference type="Proteomes" id="UP000317303">
    <property type="component" value="Unassembled WGS sequence"/>
</dbReference>
<feature type="domain" description="Gfo/Idh/MocA-like oxidoreductase N-terminal" evidence="2">
    <location>
        <begin position="6"/>
        <end position="118"/>
    </location>
</feature>
<dbReference type="GO" id="GO:0000166">
    <property type="term" value="F:nucleotide binding"/>
    <property type="evidence" value="ECO:0007669"/>
    <property type="project" value="InterPro"/>
</dbReference>
<dbReference type="InterPro" id="IPR050463">
    <property type="entry name" value="Gfo/Idh/MocA_oxidrdct_glycsds"/>
</dbReference>
<keyword evidence="1" id="KW-0560">Oxidoreductase</keyword>
<sequence length="301" mass="31836">MNDTPLRVGLVGGGPWARTVHAPGLSDHPATRLEAVWTRRPDVAAELAAEHDATAVATLDELLDTVDVVAFAVPPSAQAEFAERAARAGKHLILEKPLAGDVEAAQRVVDAVNEAGVASLMMLTMRYVQQTREWLTGIRDAGGWSGGAARWLSGAMLGDKYGGSAWRLADGVLGDVGPHAIDLLDAALGTVTDVVSAHRTDADLWHVVLAHEGGATSTVSMSTRVPVRPTVAEFTVYGEHGMRTMVRERSGSAAEAYTALLDDLAALCATGMRTHECDARRGLHLQRVLSRIRQVATGGGE</sequence>
<dbReference type="PANTHER" id="PTHR43818">
    <property type="entry name" value="BCDNA.GH03377"/>
    <property type="match status" value="1"/>
</dbReference>
<dbReference type="SUPFAM" id="SSF55347">
    <property type="entry name" value="Glyceraldehyde-3-phosphate dehydrogenase-like, C-terminal domain"/>
    <property type="match status" value="1"/>
</dbReference>
<accession>A0A660CD06</accession>
<dbReference type="PANTHER" id="PTHR43818:SF11">
    <property type="entry name" value="BCDNA.GH03377"/>
    <property type="match status" value="1"/>
</dbReference>
<organism evidence="4 5">
    <name type="scientific">Prauserella rugosa</name>
    <dbReference type="NCBI Taxonomy" id="43354"/>
    <lineage>
        <taxon>Bacteria</taxon>
        <taxon>Bacillati</taxon>
        <taxon>Actinomycetota</taxon>
        <taxon>Actinomycetes</taxon>
        <taxon>Pseudonocardiales</taxon>
        <taxon>Pseudonocardiaceae</taxon>
        <taxon>Prauserella</taxon>
    </lineage>
</organism>
<dbReference type="InterPro" id="IPR000683">
    <property type="entry name" value="Gfo/Idh/MocA-like_OxRdtase_N"/>
</dbReference>
<keyword evidence="5" id="KW-1185">Reference proteome</keyword>
<evidence type="ECO:0000313" key="4">
    <source>
        <dbReference type="EMBL" id="TWH21430.1"/>
    </source>
</evidence>
<evidence type="ECO:0000259" key="3">
    <source>
        <dbReference type="Pfam" id="PF22725"/>
    </source>
</evidence>
<evidence type="ECO:0000256" key="1">
    <source>
        <dbReference type="ARBA" id="ARBA00023002"/>
    </source>
</evidence>